<dbReference type="Proteomes" id="UP000381693">
    <property type="component" value="Unassembled WGS sequence"/>
</dbReference>
<evidence type="ECO:0000313" key="1">
    <source>
        <dbReference type="EMBL" id="VVM05829.1"/>
    </source>
</evidence>
<proteinExistence type="predicted"/>
<dbReference type="RefSeq" id="WP_142524886.1">
    <property type="nucleotide sequence ID" value="NZ_CABFUZ020000098.1"/>
</dbReference>
<gene>
    <name evidence="1" type="ORF">MAMC_00816</name>
</gene>
<organism evidence="1 2">
    <name type="scientific">Methylacidimicrobium cyclopophantes</name>
    <dbReference type="NCBI Taxonomy" id="1041766"/>
    <lineage>
        <taxon>Bacteria</taxon>
        <taxon>Pseudomonadati</taxon>
        <taxon>Verrucomicrobiota</taxon>
        <taxon>Methylacidimicrobium</taxon>
    </lineage>
</organism>
<dbReference type="EMBL" id="CABFUZ020000098">
    <property type="protein sequence ID" value="VVM05829.1"/>
    <property type="molecule type" value="Genomic_DNA"/>
</dbReference>
<protein>
    <submittedName>
        <fullName evidence="1">Uncharacterized protein</fullName>
    </submittedName>
</protein>
<accession>A0A5E6MA33</accession>
<dbReference type="OrthoDB" id="7185309at2"/>
<keyword evidence="2" id="KW-1185">Reference proteome</keyword>
<dbReference type="AlphaFoldDB" id="A0A5E6MA33"/>
<name>A0A5E6MA33_9BACT</name>
<comment type="caution">
    <text evidence="1">The sequence shown here is derived from an EMBL/GenBank/DDBJ whole genome shotgun (WGS) entry which is preliminary data.</text>
</comment>
<evidence type="ECO:0000313" key="2">
    <source>
        <dbReference type="Proteomes" id="UP000381693"/>
    </source>
</evidence>
<sequence>MEIEFFYFEECGHWREALCRIEEVLAEEGGIHAIRLISVESVVEAQRHRVFGSPTVRIDGKDIDPAAWGRIDYGFGCRVYPDADGSLHPAPSKEFLRQALRSHRPISLAEAHEEVLDTIKHQHPEWVTEPIGECARCVRYEYELADPMVSPSEE</sequence>
<reference evidence="1" key="1">
    <citation type="submission" date="2019-09" db="EMBL/GenBank/DDBJ databases">
        <authorList>
            <person name="Cremers G."/>
        </authorList>
    </citation>
    <scope>NUCLEOTIDE SEQUENCE [LARGE SCALE GENOMIC DNA]</scope>
    <source>
        <strain evidence="1">3B</strain>
    </source>
</reference>